<evidence type="ECO:0000256" key="2">
    <source>
        <dbReference type="PROSITE-ProRule" id="PRU00235"/>
    </source>
</evidence>
<dbReference type="PRINTS" id="PR00633">
    <property type="entry name" value="RCCNDNSATION"/>
</dbReference>
<accession>A0AAV4A3X3</accession>
<organism evidence="4 5">
    <name type="scientific">Plakobranchus ocellatus</name>
    <dbReference type="NCBI Taxonomy" id="259542"/>
    <lineage>
        <taxon>Eukaryota</taxon>
        <taxon>Metazoa</taxon>
        <taxon>Spiralia</taxon>
        <taxon>Lophotrochozoa</taxon>
        <taxon>Mollusca</taxon>
        <taxon>Gastropoda</taxon>
        <taxon>Heterobranchia</taxon>
        <taxon>Euthyneura</taxon>
        <taxon>Panpulmonata</taxon>
        <taxon>Sacoglossa</taxon>
        <taxon>Placobranchoidea</taxon>
        <taxon>Plakobranchidae</taxon>
        <taxon>Plakobranchus</taxon>
    </lineage>
</organism>
<feature type="repeat" description="RCC1" evidence="2">
    <location>
        <begin position="88"/>
        <end position="145"/>
    </location>
</feature>
<feature type="repeat" description="RCC1" evidence="2">
    <location>
        <begin position="203"/>
        <end position="259"/>
    </location>
</feature>
<feature type="repeat" description="RCC1" evidence="2">
    <location>
        <begin position="260"/>
        <end position="319"/>
    </location>
</feature>
<sequence length="426" mass="45574">MTAIDEKFVWAWGSNNCGQLGCGDCDDRLTPTTVESFFSNATLSATTLRRDKFNSEAPLSSQENIEEFSTITYFGGGGAFSVVLTDSGHVFTCGKNDRGQLGQGTDRTQNKSAVDLQFSLCALANTLTVKHLQAGWDFVVALTECGSIFTWGSNSFGQLGRSLAAGVKMDPTPQAVDSPSSGTGKFVAVAAGLRHALAVSESGQIYSWGSGKRGQLGVVDSLGKPISTIPVPNCVSISKCSAPTQIFAGMNFSGMLTETGKIYLWGCNKHGQCGEAPPSQTMYPLPRCLETSQIFSKGSQSKIVSLRVGWTHVIMRTEAGDLYSWGRFDLGQLGRSTEEVPHYVPGHIDGVTNVSKHCCSSEHNLALTDEGQIYSWGWNEHGICGTGDESNVLYPQRISSLQNHQVMCIGCGAGHCFCLTKKAPSS</sequence>
<dbReference type="InterPro" id="IPR000408">
    <property type="entry name" value="Reg_chr_condens"/>
</dbReference>
<evidence type="ECO:0000256" key="1">
    <source>
        <dbReference type="ARBA" id="ARBA00022737"/>
    </source>
</evidence>
<dbReference type="InterPro" id="IPR009091">
    <property type="entry name" value="RCC1/BLIP-II"/>
</dbReference>
<dbReference type="PANTHER" id="PTHR22870">
    <property type="entry name" value="REGULATOR OF CHROMOSOME CONDENSATION"/>
    <property type="match status" value="1"/>
</dbReference>
<evidence type="ECO:0000313" key="4">
    <source>
        <dbReference type="EMBL" id="GFO01381.1"/>
    </source>
</evidence>
<keyword evidence="1" id="KW-0677">Repeat</keyword>
<name>A0AAV4A3X3_9GAST</name>
<feature type="repeat" description="RCC1" evidence="2">
    <location>
        <begin position="371"/>
        <end position="422"/>
    </location>
</feature>
<dbReference type="InterPro" id="IPR058923">
    <property type="entry name" value="RCC1-like_dom"/>
</dbReference>
<evidence type="ECO:0000313" key="5">
    <source>
        <dbReference type="Proteomes" id="UP000735302"/>
    </source>
</evidence>
<dbReference type="Gene3D" id="2.130.10.30">
    <property type="entry name" value="Regulator of chromosome condensation 1/beta-lactamase-inhibitor protein II"/>
    <property type="match status" value="2"/>
</dbReference>
<feature type="domain" description="RCC1-like" evidence="3">
    <location>
        <begin position="9"/>
        <end position="418"/>
    </location>
</feature>
<gene>
    <name evidence="4" type="ORF">PoB_002788600</name>
</gene>
<dbReference type="PROSITE" id="PS00626">
    <property type="entry name" value="RCC1_2"/>
    <property type="match status" value="1"/>
</dbReference>
<dbReference type="SUPFAM" id="SSF50985">
    <property type="entry name" value="RCC1/BLIP-II"/>
    <property type="match status" value="2"/>
</dbReference>
<dbReference type="PROSITE" id="PS50012">
    <property type="entry name" value="RCC1_3"/>
    <property type="match status" value="7"/>
</dbReference>
<keyword evidence="5" id="KW-1185">Reference proteome</keyword>
<comment type="caution">
    <text evidence="4">The sequence shown here is derived from an EMBL/GenBank/DDBJ whole genome shotgun (WGS) entry which is preliminary data.</text>
</comment>
<dbReference type="Pfam" id="PF25390">
    <property type="entry name" value="WD40_RLD"/>
    <property type="match status" value="1"/>
</dbReference>
<protein>
    <submittedName>
        <fullName evidence="4">Secretion-regulating guanine nucleotide exchange factor</fullName>
    </submittedName>
</protein>
<dbReference type="PANTHER" id="PTHR22870:SF466">
    <property type="entry name" value="ANKYRIN REPEAT-CONTAINING PROTEIN"/>
    <property type="match status" value="1"/>
</dbReference>
<dbReference type="AlphaFoldDB" id="A0AAV4A3X3"/>
<evidence type="ECO:0000259" key="3">
    <source>
        <dbReference type="Pfam" id="PF25390"/>
    </source>
</evidence>
<feature type="repeat" description="RCC1" evidence="2">
    <location>
        <begin position="320"/>
        <end position="370"/>
    </location>
</feature>
<dbReference type="Proteomes" id="UP000735302">
    <property type="component" value="Unassembled WGS sequence"/>
</dbReference>
<feature type="repeat" description="RCC1" evidence="2">
    <location>
        <begin position="146"/>
        <end position="202"/>
    </location>
</feature>
<feature type="repeat" description="RCC1" evidence="2">
    <location>
        <begin position="7"/>
        <end position="87"/>
    </location>
</feature>
<proteinExistence type="predicted"/>
<dbReference type="InterPro" id="IPR051210">
    <property type="entry name" value="Ub_ligase/GEF_domain"/>
</dbReference>
<reference evidence="4 5" key="1">
    <citation type="journal article" date="2021" name="Elife">
        <title>Chloroplast acquisition without the gene transfer in kleptoplastic sea slugs, Plakobranchus ocellatus.</title>
        <authorList>
            <person name="Maeda T."/>
            <person name="Takahashi S."/>
            <person name="Yoshida T."/>
            <person name="Shimamura S."/>
            <person name="Takaki Y."/>
            <person name="Nagai Y."/>
            <person name="Toyoda A."/>
            <person name="Suzuki Y."/>
            <person name="Arimoto A."/>
            <person name="Ishii H."/>
            <person name="Satoh N."/>
            <person name="Nishiyama T."/>
            <person name="Hasebe M."/>
            <person name="Maruyama T."/>
            <person name="Minagawa J."/>
            <person name="Obokata J."/>
            <person name="Shigenobu S."/>
        </authorList>
    </citation>
    <scope>NUCLEOTIDE SEQUENCE [LARGE SCALE GENOMIC DNA]</scope>
</reference>
<dbReference type="EMBL" id="BLXT01003273">
    <property type="protein sequence ID" value="GFO01381.1"/>
    <property type="molecule type" value="Genomic_DNA"/>
</dbReference>